<dbReference type="HOGENOM" id="CLU_007115_4_1_1"/>
<comment type="similarity">
    <text evidence="2">Belongs to the ORC4 family.</text>
</comment>
<dbReference type="Pfam" id="PF14629">
    <property type="entry name" value="ORC4_C"/>
    <property type="match status" value="1"/>
</dbReference>
<dbReference type="InterPro" id="IPR041664">
    <property type="entry name" value="AAA_16"/>
</dbReference>
<dbReference type="PANTHER" id="PTHR12087:SF0">
    <property type="entry name" value="ORIGIN RECOGNITION COMPLEX SUBUNIT 4"/>
    <property type="match status" value="1"/>
</dbReference>
<protein>
    <recommendedName>
        <fullName evidence="3">Origin recognition complex subunit 4</fullName>
    </recommendedName>
</protein>
<evidence type="ECO:0000313" key="9">
    <source>
        <dbReference type="EMBL" id="CDK29138.1"/>
    </source>
</evidence>
<reference evidence="9" key="1">
    <citation type="submission" date="2013-12" db="EMBL/GenBank/DDBJ databases">
        <authorList>
            <person name="Genoscope - CEA"/>
        </authorList>
    </citation>
    <scope>NUCLEOTIDE SEQUENCE</scope>
    <source>
        <strain evidence="9">CBS 1993</strain>
    </source>
</reference>
<feature type="region of interest" description="Disordered" evidence="7">
    <location>
        <begin position="31"/>
        <end position="82"/>
    </location>
</feature>
<keyword evidence="4" id="KW-0235">DNA replication</keyword>
<sequence length="583" mass="65589">MASIASSPAKRRKTYKTPLVSRVEGWMKFARASHVSSSEEDEVEDADTGADSGTEDASEVISTKSGNKTPKLPRVPTKWTQRGPEFEDHFEGEVRQLESATTGKGAVHEALVRDRAASANEGVAISECKTDAKEWQLLRNTVLSQLKSRKPCKLVGLTEQKDQLVTLLEHTIRDREGTSVIVVGPRGAGKTALVNSALAKIDTEYADEYILIRINGSIQLDEKIAIREILKQLEVRIAQLAGESSLLTGSFERKTLNETMSRFLRIVQEAGSGQYNIPIVFVIDEFDAFLADSKQTLLYNLFDLSQGAGHSITPVSVIGVTTKTDARESLEKRVKSRFSQQLIRVSRPKTLSQYREIVMQQLLVDKTIFESNLGVEFNNYIVKQLTTVGTYLRRKVTANFYTTKDLRELKNWLVPAICDIPTKLFPEFPEGLFQRRLSIQEVVMNSLSDLELKLLICGCRCIAKNELQYVNFGMCYDEYSAMAKQAGSEMQSKFTNLEYSVGLQAKFPVRSKELCQSSWEKLIQDGLIMDVVTYRGELTNGGSNANAWIAQDSKTYYFEVDLQELKTLMEKKNDANLRWCRLN</sequence>
<keyword evidence="10" id="KW-1185">Reference proteome</keyword>
<organism evidence="9 10">
    <name type="scientific">Kuraishia capsulata CBS 1993</name>
    <dbReference type="NCBI Taxonomy" id="1382522"/>
    <lineage>
        <taxon>Eukaryota</taxon>
        <taxon>Fungi</taxon>
        <taxon>Dikarya</taxon>
        <taxon>Ascomycota</taxon>
        <taxon>Saccharomycotina</taxon>
        <taxon>Pichiomycetes</taxon>
        <taxon>Pichiales</taxon>
        <taxon>Pichiaceae</taxon>
        <taxon>Kuraishia</taxon>
    </lineage>
</organism>
<keyword evidence="6" id="KW-0539">Nucleus</keyword>
<dbReference type="InterPro" id="IPR032705">
    <property type="entry name" value="ORC4_C"/>
</dbReference>
<proteinExistence type="inferred from homology"/>
<evidence type="ECO:0000256" key="6">
    <source>
        <dbReference type="ARBA" id="ARBA00023242"/>
    </source>
</evidence>
<gene>
    <name evidence="9" type="ORF">KUCA_T00005125001</name>
</gene>
<dbReference type="InterPro" id="IPR027417">
    <property type="entry name" value="P-loop_NTPase"/>
</dbReference>
<dbReference type="CDD" id="cd00009">
    <property type="entry name" value="AAA"/>
    <property type="match status" value="1"/>
</dbReference>
<dbReference type="OrthoDB" id="343623at2759"/>
<evidence type="ECO:0000256" key="3">
    <source>
        <dbReference type="ARBA" id="ARBA00019083"/>
    </source>
</evidence>
<dbReference type="Proteomes" id="UP000019384">
    <property type="component" value="Unassembled WGS sequence"/>
</dbReference>
<dbReference type="InterPro" id="IPR003593">
    <property type="entry name" value="AAA+_ATPase"/>
</dbReference>
<evidence type="ECO:0000256" key="5">
    <source>
        <dbReference type="ARBA" id="ARBA00023125"/>
    </source>
</evidence>
<dbReference type="InterPro" id="IPR016527">
    <property type="entry name" value="ORC4"/>
</dbReference>
<evidence type="ECO:0000259" key="8">
    <source>
        <dbReference type="SMART" id="SM00382"/>
    </source>
</evidence>
<feature type="compositionally biased region" description="Acidic residues" evidence="7">
    <location>
        <begin position="38"/>
        <end position="58"/>
    </location>
</feature>
<dbReference type="STRING" id="1382522.W6MRX6"/>
<dbReference type="Pfam" id="PF13191">
    <property type="entry name" value="AAA_16"/>
    <property type="match status" value="1"/>
</dbReference>
<dbReference type="GO" id="GO:0005664">
    <property type="term" value="C:nuclear origin of replication recognition complex"/>
    <property type="evidence" value="ECO:0007669"/>
    <property type="project" value="TreeGrafter"/>
</dbReference>
<evidence type="ECO:0000256" key="4">
    <source>
        <dbReference type="ARBA" id="ARBA00022705"/>
    </source>
</evidence>
<dbReference type="PANTHER" id="PTHR12087">
    <property type="entry name" value="ORIGIN RECOGNITION COMPLEX SUBUNIT 4"/>
    <property type="match status" value="1"/>
</dbReference>
<dbReference type="GO" id="GO:0003688">
    <property type="term" value="F:DNA replication origin binding"/>
    <property type="evidence" value="ECO:0007669"/>
    <property type="project" value="TreeGrafter"/>
</dbReference>
<dbReference type="GO" id="GO:0006270">
    <property type="term" value="P:DNA replication initiation"/>
    <property type="evidence" value="ECO:0007669"/>
    <property type="project" value="TreeGrafter"/>
</dbReference>
<evidence type="ECO:0000313" key="10">
    <source>
        <dbReference type="Proteomes" id="UP000019384"/>
    </source>
</evidence>
<dbReference type="SMART" id="SM00382">
    <property type="entry name" value="AAA"/>
    <property type="match status" value="1"/>
</dbReference>
<accession>W6MRX6</accession>
<dbReference type="RefSeq" id="XP_022461127.1">
    <property type="nucleotide sequence ID" value="XM_022606279.1"/>
</dbReference>
<dbReference type="EMBL" id="HG793130">
    <property type="protein sequence ID" value="CDK29138.1"/>
    <property type="molecule type" value="Genomic_DNA"/>
</dbReference>
<evidence type="ECO:0000256" key="7">
    <source>
        <dbReference type="SAM" id="MobiDB-lite"/>
    </source>
</evidence>
<comment type="subcellular location">
    <subcellularLocation>
        <location evidence="1">Nucleus</location>
    </subcellularLocation>
</comment>
<keyword evidence="5" id="KW-0238">DNA-binding</keyword>
<reference evidence="9" key="2">
    <citation type="submission" date="2014-02" db="EMBL/GenBank/DDBJ databases">
        <title>Complete DNA sequence of /Kuraishia capsulata/ illustrates novel genomic features among budding yeasts (/Saccharomycotina/).</title>
        <authorList>
            <person name="Morales L."/>
            <person name="Noel B."/>
            <person name="Porcel B."/>
            <person name="Marcet-Houben M."/>
            <person name="Hullo M-F."/>
            <person name="Sacerdot C."/>
            <person name="Tekaia F."/>
            <person name="Leh-Louis V."/>
            <person name="Despons L."/>
            <person name="Khanna V."/>
            <person name="Aury J-M."/>
            <person name="Barbe V."/>
            <person name="Couloux A."/>
            <person name="Labadie K."/>
            <person name="Pelletier E."/>
            <person name="Souciet J-L."/>
            <person name="Boekhout T."/>
            <person name="Gabaldon T."/>
            <person name="Wincker P."/>
            <person name="Dujon B."/>
        </authorList>
    </citation>
    <scope>NUCLEOTIDE SEQUENCE</scope>
    <source>
        <strain evidence="9">CBS 1993</strain>
    </source>
</reference>
<name>W6MRX6_9ASCO</name>
<dbReference type="Gene3D" id="3.40.50.300">
    <property type="entry name" value="P-loop containing nucleotide triphosphate hydrolases"/>
    <property type="match status" value="1"/>
</dbReference>
<evidence type="ECO:0000256" key="1">
    <source>
        <dbReference type="ARBA" id="ARBA00004123"/>
    </source>
</evidence>
<dbReference type="GeneID" id="34522515"/>
<dbReference type="SUPFAM" id="SSF52540">
    <property type="entry name" value="P-loop containing nucleoside triphosphate hydrolases"/>
    <property type="match status" value="1"/>
</dbReference>
<feature type="domain" description="AAA+ ATPase" evidence="8">
    <location>
        <begin position="176"/>
        <end position="349"/>
    </location>
</feature>
<dbReference type="AlphaFoldDB" id="W6MRX6"/>
<evidence type="ECO:0000256" key="2">
    <source>
        <dbReference type="ARBA" id="ARBA00005334"/>
    </source>
</evidence>